<keyword evidence="2" id="KW-0501">Molybdenum cofactor biosynthesis</keyword>
<evidence type="ECO:0000313" key="5">
    <source>
        <dbReference type="Proteomes" id="UP000274907"/>
    </source>
</evidence>
<dbReference type="EMBL" id="RXHJ01000006">
    <property type="protein sequence ID" value="RSZ63756.1"/>
    <property type="molecule type" value="Genomic_DNA"/>
</dbReference>
<evidence type="ECO:0000256" key="2">
    <source>
        <dbReference type="ARBA" id="ARBA00023150"/>
    </source>
</evidence>
<dbReference type="Gene3D" id="3.40.980.10">
    <property type="entry name" value="MoaB/Mog-like domain"/>
    <property type="match status" value="1"/>
</dbReference>
<keyword evidence="5" id="KW-1185">Reference proteome</keyword>
<feature type="domain" description="MoaB/Mog" evidence="3">
    <location>
        <begin position="6"/>
        <end position="147"/>
    </location>
</feature>
<sequence length="157" mass="16185">MTRTGLVLVASTRAARGEYTDRSGPVLVDFLRSHGLDTPDARIVADADIAAAVAQALAERPAVLLTSGGTGVSPDDRTVEALSQLLERQLPGIVHAFYDRGLESVPTAVLSRTVAGVAGSTFAMALPGSTGAAKDAAAVLAPLLNHLLAQLEGHRDH</sequence>
<dbReference type="Proteomes" id="UP000274907">
    <property type="component" value="Unassembled WGS sequence"/>
</dbReference>
<reference evidence="4 5" key="1">
    <citation type="submission" date="2018-12" db="EMBL/GenBank/DDBJ databases">
        <title>YIM 101343 draft genome.</title>
        <authorList>
            <person name="Chen X."/>
        </authorList>
    </citation>
    <scope>NUCLEOTIDE SEQUENCE [LARGE SCALE GENOMIC DNA]</scope>
    <source>
        <strain evidence="4 5">YIM 101343</strain>
    </source>
</reference>
<dbReference type="SUPFAM" id="SSF53218">
    <property type="entry name" value="Molybdenum cofactor biosynthesis proteins"/>
    <property type="match status" value="1"/>
</dbReference>
<dbReference type="InterPro" id="IPR001453">
    <property type="entry name" value="MoaB/Mog_dom"/>
</dbReference>
<organism evidence="4 5">
    <name type="scientific">Corynebacterium hylobatis</name>
    <dbReference type="NCBI Taxonomy" id="1859290"/>
    <lineage>
        <taxon>Bacteria</taxon>
        <taxon>Bacillati</taxon>
        <taxon>Actinomycetota</taxon>
        <taxon>Actinomycetes</taxon>
        <taxon>Mycobacteriales</taxon>
        <taxon>Corynebacteriaceae</taxon>
        <taxon>Corynebacterium</taxon>
    </lineage>
</organism>
<dbReference type="PANTHER" id="PTHR43764">
    <property type="entry name" value="MOLYBDENUM COFACTOR BIOSYNTHESIS"/>
    <property type="match status" value="1"/>
</dbReference>
<dbReference type="AlphaFoldDB" id="A0A3S0BHY4"/>
<comment type="caution">
    <text evidence="4">The sequence shown here is derived from an EMBL/GenBank/DDBJ whole genome shotgun (WGS) entry which is preliminary data.</text>
</comment>
<dbReference type="Pfam" id="PF00994">
    <property type="entry name" value="MoCF_biosynth"/>
    <property type="match status" value="1"/>
</dbReference>
<evidence type="ECO:0000313" key="4">
    <source>
        <dbReference type="EMBL" id="RSZ63756.1"/>
    </source>
</evidence>
<accession>A0A3S0BHY4</accession>
<proteinExistence type="predicted"/>
<name>A0A3S0BHY4_9CORY</name>
<dbReference type="OrthoDB" id="9794429at2"/>
<dbReference type="SMART" id="SM00852">
    <property type="entry name" value="MoCF_biosynth"/>
    <property type="match status" value="1"/>
</dbReference>
<evidence type="ECO:0000259" key="3">
    <source>
        <dbReference type="SMART" id="SM00852"/>
    </source>
</evidence>
<dbReference type="InterPro" id="IPR051920">
    <property type="entry name" value="MPT_Adenylyltrnsfr/MoaC-Rel"/>
</dbReference>
<gene>
    <name evidence="4" type="ORF">EAH68_05805</name>
</gene>
<evidence type="ECO:0000256" key="1">
    <source>
        <dbReference type="ARBA" id="ARBA00005046"/>
    </source>
</evidence>
<dbReference type="RefSeq" id="WP_126120389.1">
    <property type="nucleotide sequence ID" value="NZ_RXHJ01000006.1"/>
</dbReference>
<comment type="pathway">
    <text evidence="1">Cofactor biosynthesis; molybdopterin biosynthesis.</text>
</comment>
<protein>
    <submittedName>
        <fullName evidence="4">MogA/MoaB family molybdenum cofactor biosynthesis protein</fullName>
    </submittedName>
</protein>
<dbReference type="PANTHER" id="PTHR43764:SF1">
    <property type="entry name" value="MOLYBDOPTERIN MOLYBDOTRANSFERASE"/>
    <property type="match status" value="1"/>
</dbReference>
<dbReference type="InterPro" id="IPR036425">
    <property type="entry name" value="MoaB/Mog-like_dom_sf"/>
</dbReference>
<dbReference type="GO" id="GO:0006777">
    <property type="term" value="P:Mo-molybdopterin cofactor biosynthetic process"/>
    <property type="evidence" value="ECO:0007669"/>
    <property type="project" value="UniProtKB-KW"/>
</dbReference>